<dbReference type="SUPFAM" id="SSF52540">
    <property type="entry name" value="P-loop containing nucleoside triphosphate hydrolases"/>
    <property type="match status" value="1"/>
</dbReference>
<dbReference type="Pfam" id="PF01878">
    <property type="entry name" value="EVE"/>
    <property type="match status" value="1"/>
</dbReference>
<dbReference type="InterPro" id="IPR052934">
    <property type="entry name" value="Methyl-DNA_Rec/Restrict_Enz"/>
</dbReference>
<dbReference type="Pfam" id="PF10786">
    <property type="entry name" value="HI_0552"/>
    <property type="match status" value="1"/>
</dbReference>
<dbReference type="Gene3D" id="3.40.50.300">
    <property type="entry name" value="P-loop containing nucleotide triphosphate hydrolases"/>
    <property type="match status" value="1"/>
</dbReference>
<dbReference type="SUPFAM" id="SSF88697">
    <property type="entry name" value="PUA domain-like"/>
    <property type="match status" value="1"/>
</dbReference>
<comment type="caution">
    <text evidence="2">The sequence shown here is derived from an EMBL/GenBank/DDBJ whole genome shotgun (WGS) entry which is preliminary data.</text>
</comment>
<dbReference type="InterPro" id="IPR002740">
    <property type="entry name" value="EVE_domain"/>
</dbReference>
<sequence length="1019" mass="118475">MKISDKQFELFDREQFLFAKMKEELSEEEINGVKESYKEAWGYWKTVMDQVRNLLSQEFIAEMENWTNGWSVRNRFWARLKYKGREKSSSCISTMINKNTLRVYLEWHNHHSENSYNSVHEHNNWIEHVEEWIANQNINPSEYRVWTSLESDSEKYITLETYLSDQEVQEQYKDILSHSEDIWIRVGKVFAKEEVVKWNNAEQEIASVIEDLQGIYDKTQDGSFTNRNYWLFNVFYSKNPMVWEKCKEYGVAAMQYENGKQSQSAVTRNIKLIREIAVGDYIIAYTGDKCFLALGQVTKPLFNEEDESKLIYADPEKDEGWKQRIGVNWFEIMEEPVRSSESGLRKRLGIDPTTVMSSATLFKIPEKGYCFVRKLINEYNLNESPLSNTFSAIFNSKKEAEWAFNFVKKTLEKLGVLEPGEPRVSITLPNKKIHVNYCNWLILGFYKNYSGSLSLKLALVESDVNNTYNSERFVMKEGEEPVSLVYVTLEDYQNNSHIQDAYNRTLNIIKERFKRYTRSPYKKFNNEQIEQAVFSQEIRNRVLTNEIPNSNSTQETSKSGYFWLTANPSIWTVENIKGGGVVNYTAYNEKGNKRRIFSAFENAQPGDKILFYESTPRKEIIAQGEVVEGLHTIEDEIEGQIQGVSFRFFDEITPISWETISQVEELQDCSPIKNAAQGSLFEITKEQFETILSLEPTQMIKKDVEIPYISFEKDLTLNNLYFEEIDLLLKQVKTALQNGKHIILTGPPGTGKSKLAKQICEIFEAEYEMSTANSDWSTYETIGGYRPNSDGTLSFNPGLFLQCFKDEITYKPINKWLIIDEMNRADIDKAFGSLFSALTGDPITLNFQKESGQPLLLRPQGEEKTVVPSDHEYVIPNTWRLIGTINTLDKASLYEMSYAFMRRFAFIPVGVPRQIDESLVQKFLNTWNINNYAYTESLAFTWQEINKYRRIGPAIMEDIAKYIIEDGDLTSAIILYVLPQFEGLMDKDILEFIEGISHLQEIEDDKLKQFTEDYFHIKG</sequence>
<dbReference type="EMBL" id="WMEQ01000022">
    <property type="protein sequence ID" value="MYL35842.1"/>
    <property type="molecule type" value="Genomic_DNA"/>
</dbReference>
<dbReference type="OrthoDB" id="9781481at2"/>
<dbReference type="InterPro" id="IPR019722">
    <property type="entry name" value="HI_0552_fam"/>
</dbReference>
<dbReference type="InterPro" id="IPR015947">
    <property type="entry name" value="PUA-like_sf"/>
</dbReference>
<dbReference type="InterPro" id="IPR011704">
    <property type="entry name" value="ATPase_dyneun-rel_AAA"/>
</dbReference>
<protein>
    <submittedName>
        <fullName evidence="2">EVE domain-containing protein</fullName>
    </submittedName>
</protein>
<dbReference type="GO" id="GO:0016887">
    <property type="term" value="F:ATP hydrolysis activity"/>
    <property type="evidence" value="ECO:0007669"/>
    <property type="project" value="InterPro"/>
</dbReference>
<evidence type="ECO:0000313" key="3">
    <source>
        <dbReference type="Proteomes" id="UP000468638"/>
    </source>
</evidence>
<proteinExistence type="predicted"/>
<dbReference type="InterPro" id="IPR003593">
    <property type="entry name" value="AAA+_ATPase"/>
</dbReference>
<name>A0A6I5A6M1_9BACI</name>
<dbReference type="RefSeq" id="WP_160910266.1">
    <property type="nucleotide sequence ID" value="NZ_WMEQ01000022.1"/>
</dbReference>
<reference evidence="2 3" key="1">
    <citation type="submission" date="2019-11" db="EMBL/GenBank/DDBJ databases">
        <title>Genome sequences of 17 halophilic strains isolated from different environments.</title>
        <authorList>
            <person name="Furrow R.E."/>
        </authorList>
    </citation>
    <scope>NUCLEOTIDE SEQUENCE [LARGE SCALE GENOMIC DNA]</scope>
    <source>
        <strain evidence="2 3">22514_16_FS</strain>
    </source>
</reference>
<evidence type="ECO:0000259" key="1">
    <source>
        <dbReference type="SMART" id="SM00382"/>
    </source>
</evidence>
<dbReference type="InterPro" id="IPR027417">
    <property type="entry name" value="P-loop_NTPase"/>
</dbReference>
<accession>A0A6I5A6M1</accession>
<dbReference type="PANTHER" id="PTHR37291:SF1">
    <property type="entry name" value="TYPE IV METHYL-DIRECTED RESTRICTION ENZYME ECOKMCRB SUBUNIT"/>
    <property type="match status" value="1"/>
</dbReference>
<gene>
    <name evidence="2" type="ORF">GLW05_19915</name>
</gene>
<dbReference type="SMART" id="SM00382">
    <property type="entry name" value="AAA"/>
    <property type="match status" value="1"/>
</dbReference>
<feature type="domain" description="AAA+ ATPase" evidence="1">
    <location>
        <begin position="738"/>
        <end position="910"/>
    </location>
</feature>
<dbReference type="PANTHER" id="PTHR37291">
    <property type="entry name" value="5-METHYLCYTOSINE-SPECIFIC RESTRICTION ENZYME B"/>
    <property type="match status" value="1"/>
</dbReference>
<dbReference type="Pfam" id="PF07728">
    <property type="entry name" value="AAA_5"/>
    <property type="match status" value="1"/>
</dbReference>
<dbReference type="Gene3D" id="3.10.590.10">
    <property type="entry name" value="ph1033 like domains"/>
    <property type="match status" value="2"/>
</dbReference>
<organism evidence="2 3">
    <name type="scientific">Pontibacillus yanchengensis</name>
    <dbReference type="NCBI Taxonomy" id="462910"/>
    <lineage>
        <taxon>Bacteria</taxon>
        <taxon>Bacillati</taxon>
        <taxon>Bacillota</taxon>
        <taxon>Bacilli</taxon>
        <taxon>Bacillales</taxon>
        <taxon>Bacillaceae</taxon>
        <taxon>Pontibacillus</taxon>
    </lineage>
</organism>
<evidence type="ECO:0000313" key="2">
    <source>
        <dbReference type="EMBL" id="MYL35842.1"/>
    </source>
</evidence>
<dbReference type="Proteomes" id="UP000468638">
    <property type="component" value="Unassembled WGS sequence"/>
</dbReference>
<dbReference type="AlphaFoldDB" id="A0A6I5A6M1"/>
<dbReference type="GO" id="GO:0005524">
    <property type="term" value="F:ATP binding"/>
    <property type="evidence" value="ECO:0007669"/>
    <property type="project" value="InterPro"/>
</dbReference>